<evidence type="ECO:0000256" key="1">
    <source>
        <dbReference type="ARBA" id="ARBA00004496"/>
    </source>
</evidence>
<comment type="similarity">
    <text evidence="2 7">Belongs to the methyltransferase superfamily. L-isoaspartyl/D-aspartyl protein methyltransferase family.</text>
</comment>
<evidence type="ECO:0000256" key="5">
    <source>
        <dbReference type="ARBA" id="ARBA00022679"/>
    </source>
</evidence>
<dbReference type="NCBIfam" id="NF001453">
    <property type="entry name" value="PRK00312.1"/>
    <property type="match status" value="1"/>
</dbReference>
<keyword evidence="4 7" id="KW-0489">Methyltransferase</keyword>
<evidence type="ECO:0000256" key="2">
    <source>
        <dbReference type="ARBA" id="ARBA00005369"/>
    </source>
</evidence>
<evidence type="ECO:0000256" key="7">
    <source>
        <dbReference type="HAMAP-Rule" id="MF_00090"/>
    </source>
</evidence>
<reference evidence="8 9" key="1">
    <citation type="submission" date="2012-06" db="EMBL/GenBank/DDBJ databases">
        <title>Complete sequence of Thiocystis violascens DSM 198.</title>
        <authorList>
            <consortium name="US DOE Joint Genome Institute"/>
            <person name="Lucas S."/>
            <person name="Han J."/>
            <person name="Lapidus A."/>
            <person name="Cheng J.-F."/>
            <person name="Goodwin L."/>
            <person name="Pitluck S."/>
            <person name="Peters L."/>
            <person name="Ovchinnikova G."/>
            <person name="Teshima H."/>
            <person name="Detter J.C."/>
            <person name="Han C."/>
            <person name="Tapia R."/>
            <person name="Land M."/>
            <person name="Hauser L."/>
            <person name="Kyrpides N."/>
            <person name="Ivanova N."/>
            <person name="Pagani I."/>
            <person name="Vogl K."/>
            <person name="Liu Z."/>
            <person name="Frigaard N.-U."/>
            <person name="Bryant D."/>
            <person name="Woyke T."/>
        </authorList>
    </citation>
    <scope>NUCLEOTIDE SEQUENCE [LARGE SCALE GENOMIC DNA]</scope>
    <source>
        <strain evidence="9">ATCC 17096 / DSM 198 / 6111</strain>
    </source>
</reference>
<proteinExistence type="inferred from homology"/>
<dbReference type="NCBIfam" id="TIGR00080">
    <property type="entry name" value="pimt"/>
    <property type="match status" value="1"/>
</dbReference>
<dbReference type="GO" id="GO:0004719">
    <property type="term" value="F:protein-L-isoaspartate (D-aspartate) O-methyltransferase activity"/>
    <property type="evidence" value="ECO:0007669"/>
    <property type="project" value="UniProtKB-UniRule"/>
</dbReference>
<dbReference type="PANTHER" id="PTHR11579">
    <property type="entry name" value="PROTEIN-L-ISOASPARTATE O-METHYLTRANSFERASE"/>
    <property type="match status" value="1"/>
</dbReference>
<dbReference type="InterPro" id="IPR029063">
    <property type="entry name" value="SAM-dependent_MTases_sf"/>
</dbReference>
<dbReference type="FunFam" id="3.40.50.150:FF:000010">
    <property type="entry name" value="Protein-L-isoaspartate O-methyltransferase"/>
    <property type="match status" value="1"/>
</dbReference>
<dbReference type="GO" id="GO:0030091">
    <property type="term" value="P:protein repair"/>
    <property type="evidence" value="ECO:0007669"/>
    <property type="project" value="UniProtKB-UniRule"/>
</dbReference>
<dbReference type="STRING" id="765911.Thivi_0482"/>
<dbReference type="Gene3D" id="3.40.50.150">
    <property type="entry name" value="Vaccinia Virus protein VP39"/>
    <property type="match status" value="1"/>
</dbReference>
<dbReference type="HAMAP" id="MF_00090">
    <property type="entry name" value="PIMT"/>
    <property type="match status" value="1"/>
</dbReference>
<dbReference type="EMBL" id="CP003154">
    <property type="protein sequence ID" value="AFL72543.1"/>
    <property type="molecule type" value="Genomic_DNA"/>
</dbReference>
<dbReference type="GO" id="GO:0032259">
    <property type="term" value="P:methylation"/>
    <property type="evidence" value="ECO:0007669"/>
    <property type="project" value="UniProtKB-KW"/>
</dbReference>
<evidence type="ECO:0000256" key="6">
    <source>
        <dbReference type="ARBA" id="ARBA00022691"/>
    </source>
</evidence>
<evidence type="ECO:0000256" key="3">
    <source>
        <dbReference type="ARBA" id="ARBA00022490"/>
    </source>
</evidence>
<dbReference type="Pfam" id="PF01135">
    <property type="entry name" value="PCMT"/>
    <property type="match status" value="1"/>
</dbReference>
<comment type="catalytic activity">
    <reaction evidence="7">
        <text>[protein]-L-isoaspartate + S-adenosyl-L-methionine = [protein]-L-isoaspartate alpha-methyl ester + S-adenosyl-L-homocysteine</text>
        <dbReference type="Rhea" id="RHEA:12705"/>
        <dbReference type="Rhea" id="RHEA-COMP:12143"/>
        <dbReference type="Rhea" id="RHEA-COMP:12144"/>
        <dbReference type="ChEBI" id="CHEBI:57856"/>
        <dbReference type="ChEBI" id="CHEBI:59789"/>
        <dbReference type="ChEBI" id="CHEBI:90596"/>
        <dbReference type="ChEBI" id="CHEBI:90598"/>
        <dbReference type="EC" id="2.1.1.77"/>
    </reaction>
</comment>
<keyword evidence="5 7" id="KW-0808">Transferase</keyword>
<dbReference type="PROSITE" id="PS01279">
    <property type="entry name" value="PCMT"/>
    <property type="match status" value="1"/>
</dbReference>
<evidence type="ECO:0000256" key="4">
    <source>
        <dbReference type="ARBA" id="ARBA00022603"/>
    </source>
</evidence>
<dbReference type="Proteomes" id="UP000006062">
    <property type="component" value="Chromosome"/>
</dbReference>
<organism evidence="8 9">
    <name type="scientific">Thiocystis violascens (strain ATCC 17096 / DSM 198 / 6111)</name>
    <name type="common">Chromatium violascens</name>
    <dbReference type="NCBI Taxonomy" id="765911"/>
    <lineage>
        <taxon>Bacteria</taxon>
        <taxon>Pseudomonadati</taxon>
        <taxon>Pseudomonadota</taxon>
        <taxon>Gammaproteobacteria</taxon>
        <taxon>Chromatiales</taxon>
        <taxon>Chromatiaceae</taxon>
        <taxon>Thiocystis</taxon>
    </lineage>
</organism>
<name>I3Y6C5_THIV6</name>
<dbReference type="PANTHER" id="PTHR11579:SF0">
    <property type="entry name" value="PROTEIN-L-ISOASPARTATE(D-ASPARTATE) O-METHYLTRANSFERASE"/>
    <property type="match status" value="1"/>
</dbReference>
<evidence type="ECO:0000313" key="8">
    <source>
        <dbReference type="EMBL" id="AFL72543.1"/>
    </source>
</evidence>
<accession>I3Y6C5</accession>
<feature type="active site" evidence="7">
    <location>
        <position position="66"/>
    </location>
</feature>
<dbReference type="CDD" id="cd02440">
    <property type="entry name" value="AdoMet_MTases"/>
    <property type="match status" value="1"/>
</dbReference>
<dbReference type="GO" id="GO:0005737">
    <property type="term" value="C:cytoplasm"/>
    <property type="evidence" value="ECO:0007669"/>
    <property type="project" value="UniProtKB-SubCell"/>
</dbReference>
<dbReference type="EC" id="2.1.1.77" evidence="7"/>
<gene>
    <name evidence="7" type="primary">pcm</name>
    <name evidence="8" type="ordered locus">Thivi_0482</name>
</gene>
<dbReference type="AlphaFoldDB" id="I3Y6C5"/>
<dbReference type="KEGG" id="tvi:Thivi_0482"/>
<dbReference type="SUPFAM" id="SSF53335">
    <property type="entry name" value="S-adenosyl-L-methionine-dependent methyltransferases"/>
    <property type="match status" value="1"/>
</dbReference>
<sequence length="222" mass="24419">MDPGIGMTSLRTRKRLILRLREAGIHAPEVLTAMRDLPRHLFVDEALASRAYEDSALPIGHGQTISQPYTVARMTQSLLERVRPDTVLEIGTGSGFQTAVLASMVRRVYSVERVRELLDRARQRLSALKQRNIRFLLGDGSKGWLDYAPYDGILVTAAPRGVPRLLAEQLAPGGVMVLPIGDAARQMLVRVTRVGDGFEQEMLEAVSFVPLLMGISDSVSEG</sequence>
<keyword evidence="9" id="KW-1185">Reference proteome</keyword>
<evidence type="ECO:0000313" key="9">
    <source>
        <dbReference type="Proteomes" id="UP000006062"/>
    </source>
</evidence>
<comment type="function">
    <text evidence="7">Catalyzes the methyl esterification of L-isoaspartyl residues in peptides and proteins that result from spontaneous decomposition of normal L-aspartyl and L-asparaginyl residues. It plays a role in the repair and/or degradation of damaged proteins.</text>
</comment>
<keyword evidence="6 7" id="KW-0949">S-adenosyl-L-methionine</keyword>
<protein>
    <recommendedName>
        <fullName evidence="7">Protein-L-isoaspartate O-methyltransferase</fullName>
        <ecNumber evidence="7">2.1.1.77</ecNumber>
    </recommendedName>
    <alternativeName>
        <fullName evidence="7">L-isoaspartyl protein carboxyl methyltransferase</fullName>
    </alternativeName>
    <alternativeName>
        <fullName evidence="7">Protein L-isoaspartyl methyltransferase</fullName>
    </alternativeName>
    <alternativeName>
        <fullName evidence="7">Protein-beta-aspartate methyltransferase</fullName>
        <shortName evidence="7">PIMT</shortName>
    </alternativeName>
</protein>
<dbReference type="eggNOG" id="COG2518">
    <property type="taxonomic scope" value="Bacteria"/>
</dbReference>
<dbReference type="RefSeq" id="WP_014777042.1">
    <property type="nucleotide sequence ID" value="NC_018012.1"/>
</dbReference>
<keyword evidence="3 7" id="KW-0963">Cytoplasm</keyword>
<dbReference type="InterPro" id="IPR000682">
    <property type="entry name" value="PCMT"/>
</dbReference>
<comment type="subcellular location">
    <subcellularLocation>
        <location evidence="1 7">Cytoplasm</location>
    </subcellularLocation>
</comment>
<dbReference type="HOGENOM" id="CLU_055432_2_0_6"/>